<dbReference type="InterPro" id="IPR011032">
    <property type="entry name" value="GroES-like_sf"/>
</dbReference>
<dbReference type="InterPro" id="IPR020843">
    <property type="entry name" value="ER"/>
</dbReference>
<dbReference type="EC" id="1.6.5.5" evidence="5"/>
<comment type="caution">
    <text evidence="5">The sequence shown here is derived from an EMBL/GenBank/DDBJ whole genome shotgun (WGS) entry which is preliminary data.</text>
</comment>
<dbReference type="InterPro" id="IPR036291">
    <property type="entry name" value="NAD(P)-bd_dom_sf"/>
</dbReference>
<dbReference type="SUPFAM" id="SSF50129">
    <property type="entry name" value="GroES-like"/>
    <property type="match status" value="1"/>
</dbReference>
<dbReference type="SUPFAM" id="SSF51735">
    <property type="entry name" value="NAD(P)-binding Rossmann-fold domains"/>
    <property type="match status" value="1"/>
</dbReference>
<dbReference type="RefSeq" id="WP_167150075.1">
    <property type="nucleotide sequence ID" value="NZ_JAAMOX010000001.1"/>
</dbReference>
<evidence type="ECO:0000256" key="3">
    <source>
        <dbReference type="SAM" id="MobiDB-lite"/>
    </source>
</evidence>
<dbReference type="Gene3D" id="3.90.180.10">
    <property type="entry name" value="Medium-chain alcohol dehydrogenases, catalytic domain"/>
    <property type="match status" value="1"/>
</dbReference>
<dbReference type="PANTHER" id="PTHR48106:SF13">
    <property type="entry name" value="QUINONE OXIDOREDUCTASE-RELATED"/>
    <property type="match status" value="1"/>
</dbReference>
<evidence type="ECO:0000259" key="4">
    <source>
        <dbReference type="SMART" id="SM00829"/>
    </source>
</evidence>
<dbReference type="EMBL" id="JAAMOX010000001">
    <property type="protein sequence ID" value="NIH54007.1"/>
    <property type="molecule type" value="Genomic_DNA"/>
</dbReference>
<gene>
    <name evidence="5" type="ORF">FHX76_001875</name>
</gene>
<organism evidence="5 6">
    <name type="scientific">Lysinibacter cavernae</name>
    <dbReference type="NCBI Taxonomy" id="1640652"/>
    <lineage>
        <taxon>Bacteria</taxon>
        <taxon>Bacillati</taxon>
        <taxon>Actinomycetota</taxon>
        <taxon>Actinomycetes</taxon>
        <taxon>Micrococcales</taxon>
        <taxon>Microbacteriaceae</taxon>
        <taxon>Lysinibacter</taxon>
    </lineage>
</organism>
<name>A0A7X5TUV1_9MICO</name>
<dbReference type="InterPro" id="IPR013149">
    <property type="entry name" value="ADH-like_C"/>
</dbReference>
<evidence type="ECO:0000313" key="6">
    <source>
        <dbReference type="Proteomes" id="UP000541033"/>
    </source>
</evidence>
<evidence type="ECO:0000313" key="5">
    <source>
        <dbReference type="EMBL" id="NIH54007.1"/>
    </source>
</evidence>
<dbReference type="GO" id="GO:0003960">
    <property type="term" value="F:quinone reductase (NADPH) activity"/>
    <property type="evidence" value="ECO:0007669"/>
    <property type="project" value="UniProtKB-EC"/>
</dbReference>
<keyword evidence="1" id="KW-0521">NADP</keyword>
<dbReference type="GO" id="GO:0070402">
    <property type="term" value="F:NADPH binding"/>
    <property type="evidence" value="ECO:0007669"/>
    <property type="project" value="TreeGrafter"/>
</dbReference>
<dbReference type="Proteomes" id="UP000541033">
    <property type="component" value="Unassembled WGS sequence"/>
</dbReference>
<dbReference type="GO" id="GO:0005829">
    <property type="term" value="C:cytosol"/>
    <property type="evidence" value="ECO:0007669"/>
    <property type="project" value="TreeGrafter"/>
</dbReference>
<keyword evidence="6" id="KW-1185">Reference proteome</keyword>
<dbReference type="Pfam" id="PF08240">
    <property type="entry name" value="ADH_N"/>
    <property type="match status" value="1"/>
</dbReference>
<reference evidence="5 6" key="1">
    <citation type="submission" date="2020-02" db="EMBL/GenBank/DDBJ databases">
        <title>Sequencing the genomes of 1000 actinobacteria strains.</title>
        <authorList>
            <person name="Klenk H.-P."/>
        </authorList>
    </citation>
    <scope>NUCLEOTIDE SEQUENCE [LARGE SCALE GENOMIC DNA]</scope>
    <source>
        <strain evidence="5 6">DSM 27960</strain>
    </source>
</reference>
<protein>
    <submittedName>
        <fullName evidence="5">NADPH2:quinone reductase</fullName>
        <ecNumber evidence="5">1.6.5.5</ecNumber>
    </submittedName>
</protein>
<dbReference type="InterPro" id="IPR047618">
    <property type="entry name" value="QOR-like"/>
</dbReference>
<dbReference type="AlphaFoldDB" id="A0A7X5TUV1"/>
<accession>A0A7X5TUV1</accession>
<dbReference type="InterPro" id="IPR013154">
    <property type="entry name" value="ADH-like_N"/>
</dbReference>
<feature type="compositionally biased region" description="Polar residues" evidence="3">
    <location>
        <begin position="1"/>
        <end position="14"/>
    </location>
</feature>
<dbReference type="PANTHER" id="PTHR48106">
    <property type="entry name" value="QUINONE OXIDOREDUCTASE PIG3-RELATED"/>
    <property type="match status" value="1"/>
</dbReference>
<feature type="domain" description="Enoyl reductase (ER)" evidence="4">
    <location>
        <begin position="16"/>
        <end position="324"/>
    </location>
</feature>
<keyword evidence="2 5" id="KW-0560">Oxidoreductase</keyword>
<sequence>MSDSPATHSITLTETGGPDVLQYGEAERPTPGPGELLVTTRATGVNFIETYQRSGVYAVPLPFTPGAEGSGVVTAVGEGVSGYAVGDRVTTTEAKATYAEHFVVEATRAHVIPDGVSYETAAALPLQGITAHYLSTSVYPATAGDIALVHAGAGGVGLLLTQLLAAKGVTVITTTSSPAKAELSAAAGATHTIGYENVSERVRELTDGVGVNVVYDGVGKDTFDESLASLRIRGTFVLFGGASGQVPPFDLQRLNSAGSITITRPTSVHFLLTPEERAWRYGELFDAVTAGTLSVRIGQTFPLAQAADAHRALEGRKTTGKVLLLPTE</sequence>
<dbReference type="Gene3D" id="3.40.50.720">
    <property type="entry name" value="NAD(P)-binding Rossmann-like Domain"/>
    <property type="match status" value="1"/>
</dbReference>
<dbReference type="Pfam" id="PF00107">
    <property type="entry name" value="ADH_zinc_N"/>
    <property type="match status" value="1"/>
</dbReference>
<proteinExistence type="predicted"/>
<evidence type="ECO:0000256" key="2">
    <source>
        <dbReference type="ARBA" id="ARBA00023002"/>
    </source>
</evidence>
<dbReference type="SMART" id="SM00829">
    <property type="entry name" value="PKS_ER"/>
    <property type="match status" value="1"/>
</dbReference>
<evidence type="ECO:0000256" key="1">
    <source>
        <dbReference type="ARBA" id="ARBA00022857"/>
    </source>
</evidence>
<dbReference type="GO" id="GO:0035925">
    <property type="term" value="F:mRNA 3'-UTR AU-rich region binding"/>
    <property type="evidence" value="ECO:0007669"/>
    <property type="project" value="TreeGrafter"/>
</dbReference>
<dbReference type="CDD" id="cd05286">
    <property type="entry name" value="QOR2"/>
    <property type="match status" value="1"/>
</dbReference>
<feature type="region of interest" description="Disordered" evidence="3">
    <location>
        <begin position="1"/>
        <end position="33"/>
    </location>
</feature>